<evidence type="ECO:0000256" key="4">
    <source>
        <dbReference type="ARBA" id="ARBA00023136"/>
    </source>
</evidence>
<dbReference type="PANTHER" id="PTHR12859">
    <property type="entry name" value="PRA1 PROTEIN"/>
    <property type="match status" value="1"/>
</dbReference>
<keyword evidence="7" id="KW-1185">Reference proteome</keyword>
<dbReference type="PANTHER" id="PTHR12859:SF0">
    <property type="entry name" value="PRA1 FAMILY PROTEIN"/>
    <property type="match status" value="1"/>
</dbReference>
<evidence type="ECO:0000313" key="7">
    <source>
        <dbReference type="Proteomes" id="UP001642520"/>
    </source>
</evidence>
<dbReference type="EMBL" id="CAXAJV020001287">
    <property type="protein sequence ID" value="CAL7937242.1"/>
    <property type="molecule type" value="Genomic_DNA"/>
</dbReference>
<evidence type="ECO:0000313" key="6">
    <source>
        <dbReference type="EMBL" id="CAL7937242.1"/>
    </source>
</evidence>
<comment type="similarity">
    <text evidence="5">Belongs to the PRA1 family.</text>
</comment>
<comment type="caution">
    <text evidence="6">The sequence shown here is derived from an EMBL/GenBank/DDBJ whole genome shotgun (WGS) entry which is preliminary data.</text>
</comment>
<evidence type="ECO:0000256" key="5">
    <source>
        <dbReference type="RuleBase" id="RU363107"/>
    </source>
</evidence>
<sequence length="196" mass="22474">MDKTKSLADGWELPPLRSLNDFLLESSRFQFPNFKDLEKWGNRVVNNLVYYQTNYLYMWIAIILVVISVNPMKGIVGISAMMAIWAKCTYSFNNNESFLKFKKTYPAVGLILTAVCGIYVLYTINSVLVILFGILLSICVTFVHASLRLRNVKNKLVNKIEAMGFERTPMGLILNYFEHTTGIIVRKQTTFIQSLH</sequence>
<dbReference type="Proteomes" id="UP001642520">
    <property type="component" value="Unassembled WGS sequence"/>
</dbReference>
<evidence type="ECO:0000256" key="2">
    <source>
        <dbReference type="ARBA" id="ARBA00022692"/>
    </source>
</evidence>
<evidence type="ECO:0000256" key="3">
    <source>
        <dbReference type="ARBA" id="ARBA00022989"/>
    </source>
</evidence>
<name>A0ABP1N8E1_XYLVO</name>
<dbReference type="Pfam" id="PF03208">
    <property type="entry name" value="PRA1"/>
    <property type="match status" value="1"/>
</dbReference>
<reference evidence="6 7" key="1">
    <citation type="submission" date="2024-08" db="EMBL/GenBank/DDBJ databases">
        <authorList>
            <person name="Will J Nash"/>
            <person name="Angela Man"/>
            <person name="Seanna McTaggart"/>
            <person name="Kendall Baker"/>
            <person name="Tom Barker"/>
            <person name="Leah Catchpole"/>
            <person name="Alex Durrant"/>
            <person name="Karim Gharbi"/>
            <person name="Naomi Irish"/>
            <person name="Gemy Kaithakottil"/>
            <person name="Debby Ku"/>
            <person name="Aaliyah Providence"/>
            <person name="Felix Shaw"/>
            <person name="David Swarbreck"/>
            <person name="Chris Watkins"/>
            <person name="Ann M. McCartney"/>
            <person name="Giulio Formenti"/>
            <person name="Alice Mouton"/>
            <person name="Noel Vella"/>
            <person name="Bjorn M von Reumont"/>
            <person name="Adriana Vella"/>
            <person name="Wilfried Haerty"/>
        </authorList>
    </citation>
    <scope>NUCLEOTIDE SEQUENCE [LARGE SCALE GENOMIC DNA]</scope>
</reference>
<evidence type="ECO:0000256" key="1">
    <source>
        <dbReference type="ARBA" id="ARBA00004141"/>
    </source>
</evidence>
<accession>A0ABP1N8E1</accession>
<comment type="subcellular location">
    <subcellularLocation>
        <location evidence="1 5">Membrane</location>
        <topology evidence="1 5">Multi-pass membrane protein</topology>
    </subcellularLocation>
</comment>
<keyword evidence="2 5" id="KW-0812">Transmembrane</keyword>
<feature type="transmembrane region" description="Helical" evidence="5">
    <location>
        <begin position="56"/>
        <end position="84"/>
    </location>
</feature>
<keyword evidence="4 5" id="KW-0472">Membrane</keyword>
<proteinExistence type="inferred from homology"/>
<protein>
    <recommendedName>
        <fullName evidence="5">PRA1 family protein</fullName>
    </recommendedName>
</protein>
<dbReference type="InterPro" id="IPR004895">
    <property type="entry name" value="Prenylated_rab_accept_PRA1"/>
</dbReference>
<gene>
    <name evidence="6" type="ORF">XYLVIOL_LOCUS2597</name>
</gene>
<feature type="transmembrane region" description="Helical" evidence="5">
    <location>
        <begin position="128"/>
        <end position="147"/>
    </location>
</feature>
<keyword evidence="3 5" id="KW-1133">Transmembrane helix</keyword>
<organism evidence="6 7">
    <name type="scientific">Xylocopa violacea</name>
    <name type="common">Violet carpenter bee</name>
    <name type="synonym">Apis violacea</name>
    <dbReference type="NCBI Taxonomy" id="135666"/>
    <lineage>
        <taxon>Eukaryota</taxon>
        <taxon>Metazoa</taxon>
        <taxon>Ecdysozoa</taxon>
        <taxon>Arthropoda</taxon>
        <taxon>Hexapoda</taxon>
        <taxon>Insecta</taxon>
        <taxon>Pterygota</taxon>
        <taxon>Neoptera</taxon>
        <taxon>Endopterygota</taxon>
        <taxon>Hymenoptera</taxon>
        <taxon>Apocrita</taxon>
        <taxon>Aculeata</taxon>
        <taxon>Apoidea</taxon>
        <taxon>Anthophila</taxon>
        <taxon>Apidae</taxon>
        <taxon>Xylocopa</taxon>
        <taxon>Xylocopa</taxon>
    </lineage>
</organism>
<feature type="transmembrane region" description="Helical" evidence="5">
    <location>
        <begin position="105"/>
        <end position="122"/>
    </location>
</feature>